<gene>
    <name evidence="1" type="ORF">C5749_06875</name>
</gene>
<reference evidence="1 2" key="1">
    <citation type="submission" date="2018-02" db="EMBL/GenBank/DDBJ databases">
        <title>The draft genome of Sphingobacterium gobiense H7.</title>
        <authorList>
            <person name="Li L."/>
            <person name="Liu L."/>
            <person name="Zhang X."/>
            <person name="Wang T."/>
            <person name="Liang L."/>
        </authorList>
    </citation>
    <scope>NUCLEOTIDE SEQUENCE [LARGE SCALE GENOMIC DNA]</scope>
    <source>
        <strain evidence="1 2">ACCC 05757</strain>
    </source>
</reference>
<protein>
    <submittedName>
        <fullName evidence="1">Uncharacterized protein</fullName>
    </submittedName>
</protein>
<dbReference type="EMBL" id="PVBS01000001">
    <property type="protein sequence ID" value="PRD56927.1"/>
    <property type="molecule type" value="Genomic_DNA"/>
</dbReference>
<sequence length="79" mass="8915">MLYSTKLQLDQYLIFLGKTSVMPGEFFTDYRCGFIVDIFGSSYSIAFPKVKVFITSCLLLSLLCPDCSNMNKNCTFADV</sequence>
<keyword evidence="2" id="KW-1185">Reference proteome</keyword>
<evidence type="ECO:0000313" key="2">
    <source>
        <dbReference type="Proteomes" id="UP000238642"/>
    </source>
</evidence>
<accession>A0A2S9JUF1</accession>
<evidence type="ECO:0000313" key="1">
    <source>
        <dbReference type="EMBL" id="PRD56927.1"/>
    </source>
</evidence>
<dbReference type="AlphaFoldDB" id="A0A2S9JUF1"/>
<name>A0A2S9JUF1_9SPHI</name>
<organism evidence="1 2">
    <name type="scientific">Sphingobacterium gobiense</name>
    <dbReference type="NCBI Taxonomy" id="1382456"/>
    <lineage>
        <taxon>Bacteria</taxon>
        <taxon>Pseudomonadati</taxon>
        <taxon>Bacteroidota</taxon>
        <taxon>Sphingobacteriia</taxon>
        <taxon>Sphingobacteriales</taxon>
        <taxon>Sphingobacteriaceae</taxon>
        <taxon>Sphingobacterium</taxon>
    </lineage>
</organism>
<proteinExistence type="predicted"/>
<comment type="caution">
    <text evidence="1">The sequence shown here is derived from an EMBL/GenBank/DDBJ whole genome shotgun (WGS) entry which is preliminary data.</text>
</comment>
<dbReference type="Proteomes" id="UP000238642">
    <property type="component" value="Unassembled WGS sequence"/>
</dbReference>